<evidence type="ECO:0000313" key="3">
    <source>
        <dbReference type="Proteomes" id="UP000482800"/>
    </source>
</evidence>
<reference evidence="2 3" key="1">
    <citation type="submission" date="2020-03" db="EMBL/GenBank/DDBJ databases">
        <title>Whole genome shotgun sequence of Phytohabitans houttuyneae NBRC 108639.</title>
        <authorList>
            <person name="Komaki H."/>
            <person name="Tamura T."/>
        </authorList>
    </citation>
    <scope>NUCLEOTIDE SEQUENCE [LARGE SCALE GENOMIC DNA]</scope>
    <source>
        <strain evidence="2 3">NBRC 108639</strain>
    </source>
</reference>
<evidence type="ECO:0000256" key="1">
    <source>
        <dbReference type="SAM" id="Phobius"/>
    </source>
</evidence>
<keyword evidence="1" id="KW-0472">Membrane</keyword>
<evidence type="ECO:0000313" key="2">
    <source>
        <dbReference type="EMBL" id="GFJ82841.1"/>
    </source>
</evidence>
<keyword evidence="1" id="KW-0812">Transmembrane</keyword>
<gene>
    <name evidence="2" type="ORF">Phou_070210</name>
</gene>
<keyword evidence="3" id="KW-1185">Reference proteome</keyword>
<comment type="caution">
    <text evidence="2">The sequence shown here is derived from an EMBL/GenBank/DDBJ whole genome shotgun (WGS) entry which is preliminary data.</text>
</comment>
<accession>A0A6V8KKB6</accession>
<reference evidence="2 3" key="2">
    <citation type="submission" date="2020-03" db="EMBL/GenBank/DDBJ databases">
        <authorList>
            <person name="Ichikawa N."/>
            <person name="Kimura A."/>
            <person name="Kitahashi Y."/>
            <person name="Uohara A."/>
        </authorList>
    </citation>
    <scope>NUCLEOTIDE SEQUENCE [LARGE SCALE GENOMIC DNA]</scope>
    <source>
        <strain evidence="2 3">NBRC 108639</strain>
    </source>
</reference>
<dbReference type="EMBL" id="BLPF01000002">
    <property type="protein sequence ID" value="GFJ82841.1"/>
    <property type="molecule type" value="Genomic_DNA"/>
</dbReference>
<name>A0A6V8KKB6_9ACTN</name>
<dbReference type="AlphaFoldDB" id="A0A6V8KKB6"/>
<proteinExistence type="predicted"/>
<organism evidence="2 3">
    <name type="scientific">Phytohabitans houttuyneae</name>
    <dbReference type="NCBI Taxonomy" id="1076126"/>
    <lineage>
        <taxon>Bacteria</taxon>
        <taxon>Bacillati</taxon>
        <taxon>Actinomycetota</taxon>
        <taxon>Actinomycetes</taxon>
        <taxon>Micromonosporales</taxon>
        <taxon>Micromonosporaceae</taxon>
    </lineage>
</organism>
<dbReference type="Proteomes" id="UP000482800">
    <property type="component" value="Unassembled WGS sequence"/>
</dbReference>
<keyword evidence="1" id="KW-1133">Transmembrane helix</keyword>
<protein>
    <submittedName>
        <fullName evidence="2">Uncharacterized protein</fullName>
    </submittedName>
</protein>
<feature type="transmembrane region" description="Helical" evidence="1">
    <location>
        <begin position="17"/>
        <end position="40"/>
    </location>
</feature>
<sequence length="46" mass="4639">MVAPLAGSRLLTVSMGALWFTVGAVGLLTAAGMLALGPAVRRRTAL</sequence>